<comment type="caution">
    <text evidence="3">The sequence shown here is derived from an EMBL/GenBank/DDBJ whole genome shotgun (WGS) entry which is preliminary data.</text>
</comment>
<feature type="transmembrane region" description="Helical" evidence="2">
    <location>
        <begin position="358"/>
        <end position="378"/>
    </location>
</feature>
<evidence type="ECO:0000256" key="1">
    <source>
        <dbReference type="SAM" id="MobiDB-lite"/>
    </source>
</evidence>
<proteinExistence type="predicted"/>
<keyword evidence="4" id="KW-1185">Reference proteome</keyword>
<name>A0A5C5XSF0_9BACT</name>
<keyword evidence="2" id="KW-0472">Membrane</keyword>
<evidence type="ECO:0000313" key="4">
    <source>
        <dbReference type="Proteomes" id="UP000318053"/>
    </source>
</evidence>
<protein>
    <submittedName>
        <fullName evidence="3">Uncharacterized protein</fullName>
    </submittedName>
</protein>
<gene>
    <name evidence="3" type="ORF">CA85_30400</name>
</gene>
<reference evidence="3 4" key="1">
    <citation type="submission" date="2019-02" db="EMBL/GenBank/DDBJ databases">
        <title>Deep-cultivation of Planctomycetes and their phenomic and genomic characterization uncovers novel biology.</title>
        <authorList>
            <person name="Wiegand S."/>
            <person name="Jogler M."/>
            <person name="Boedeker C."/>
            <person name="Pinto D."/>
            <person name="Vollmers J."/>
            <person name="Rivas-Marin E."/>
            <person name="Kohn T."/>
            <person name="Peeters S.H."/>
            <person name="Heuer A."/>
            <person name="Rast P."/>
            <person name="Oberbeckmann S."/>
            <person name="Bunk B."/>
            <person name="Jeske O."/>
            <person name="Meyerdierks A."/>
            <person name="Storesund J.E."/>
            <person name="Kallscheuer N."/>
            <person name="Luecker S."/>
            <person name="Lage O.M."/>
            <person name="Pohl T."/>
            <person name="Merkel B.J."/>
            <person name="Hornburger P."/>
            <person name="Mueller R.-W."/>
            <person name="Bruemmer F."/>
            <person name="Labrenz M."/>
            <person name="Spormann A.M."/>
            <person name="Op Den Camp H."/>
            <person name="Overmann J."/>
            <person name="Amann R."/>
            <person name="Jetten M.S.M."/>
            <person name="Mascher T."/>
            <person name="Medema M.H."/>
            <person name="Devos D.P."/>
            <person name="Kaster A.-K."/>
            <person name="Ovreas L."/>
            <person name="Rohde M."/>
            <person name="Galperin M.Y."/>
            <person name="Jogler C."/>
        </authorList>
    </citation>
    <scope>NUCLEOTIDE SEQUENCE [LARGE SCALE GENOMIC DNA]</scope>
    <source>
        <strain evidence="3 4">CA85</strain>
    </source>
</reference>
<evidence type="ECO:0000256" key="2">
    <source>
        <dbReference type="SAM" id="Phobius"/>
    </source>
</evidence>
<keyword evidence="2" id="KW-1133">Transmembrane helix</keyword>
<feature type="transmembrane region" description="Helical" evidence="2">
    <location>
        <begin position="816"/>
        <end position="839"/>
    </location>
</feature>
<organism evidence="3 4">
    <name type="scientific">Allorhodopirellula solitaria</name>
    <dbReference type="NCBI Taxonomy" id="2527987"/>
    <lineage>
        <taxon>Bacteria</taxon>
        <taxon>Pseudomonadati</taxon>
        <taxon>Planctomycetota</taxon>
        <taxon>Planctomycetia</taxon>
        <taxon>Pirellulales</taxon>
        <taxon>Pirellulaceae</taxon>
        <taxon>Allorhodopirellula</taxon>
    </lineage>
</organism>
<evidence type="ECO:0000313" key="3">
    <source>
        <dbReference type="EMBL" id="TWT66176.1"/>
    </source>
</evidence>
<dbReference type="EMBL" id="SJPK01000006">
    <property type="protein sequence ID" value="TWT66176.1"/>
    <property type="molecule type" value="Genomic_DNA"/>
</dbReference>
<dbReference type="AlphaFoldDB" id="A0A5C5XSF0"/>
<feature type="transmembrane region" description="Helical" evidence="2">
    <location>
        <begin position="399"/>
        <end position="419"/>
    </location>
</feature>
<dbReference type="OrthoDB" id="240474at2"/>
<feature type="region of interest" description="Disordered" evidence="1">
    <location>
        <begin position="265"/>
        <end position="285"/>
    </location>
</feature>
<keyword evidence="2" id="KW-0812">Transmembrane</keyword>
<accession>A0A5C5XSF0</accession>
<sequence>MRIPSELHGESLYGRRTARLASPPSQSWRRVIRLIIVMALILVAMRQAARSGVYQVFFPSTEVKRFVSNDTRSVATLTNAEDASAEISPALQSALDTWAAQKTSDELASLLANWLDGQPWGVQDDSTGALAEPGNEAAIAQAIQRKLIAEMRDGTVWRADDGPGLMATLALHDPRKDRPTPPRSSQSKTVAAGVLPLLQQPDVYRGKSVRARGEVVQIEKLRASENPFGITSYWNLWLLPQDASNRPWLVIVGELPSELAALIPTSTSTPEAEQQERLEAESDKRSWPVNAPRPLVDVDGEFLKRLSYQSAAGAELTPVVAGHVVTIQANGNSRVATAIGASQPSASAPADRPDELPLFWIVVGSIAAGFLIAIAVMWRTATLNRQMRARRNRHPVSLGIVWIVTGIMVSSSASAQSLMDLLPGYDQERLQELSEAAVSTLASPSIDVDEIAKIVFRVNRLSDAALQTRVARSSMPPSVGDAIVIDEEISELTPLTIDADLQEYLEFEQIQMVRLADVEGVPHLLFAKLLPGEAVPGDRIACIAVRTLADGGKGNRGSSAALAASQGSDPASQDWIIDIAGRLHWTPARPQSPADAVLALSGVDLSRLADLPKRDREPFDDADSPLFYPMIGAADFAAHPDREQSQRSDAARSMRDSTIDVSPVDLLQDPATYTGQWIQLDAETIRITRVAVESSQRQIEVGGDSYYEIDAIGDLGQVELKIEVPGEESVTMANRYPVTIVTARLPDFLQPDESEGTPLVITRTVPIRVEGFFYRLWSYESDFMQSRGAKQFAPLIIAGVIADQRPDSTDPMGVQAIGNIAAIAVVGAILAAIVFGVVTRRGDRRSRGRTKRQ</sequence>
<dbReference type="Proteomes" id="UP000318053">
    <property type="component" value="Unassembled WGS sequence"/>
</dbReference>
<feature type="compositionally biased region" description="Basic and acidic residues" evidence="1">
    <location>
        <begin position="274"/>
        <end position="285"/>
    </location>
</feature>